<dbReference type="EMBL" id="BAABGP010000015">
    <property type="protein sequence ID" value="GAA4486392.1"/>
    <property type="molecule type" value="Genomic_DNA"/>
</dbReference>
<sequence>MEGTFVAFEEGARVVQEPGISAADHRTGITASLRNLAALVAGEGAAGGTAAAP</sequence>
<proteinExistence type="predicted"/>
<evidence type="ECO:0000313" key="2">
    <source>
        <dbReference type="Proteomes" id="UP001500731"/>
    </source>
</evidence>
<reference evidence="2" key="1">
    <citation type="journal article" date="2019" name="Int. J. Syst. Evol. Microbiol.">
        <title>The Global Catalogue of Microorganisms (GCM) 10K type strain sequencing project: providing services to taxonomists for standard genome sequencing and annotation.</title>
        <authorList>
            <consortium name="The Broad Institute Genomics Platform"/>
            <consortium name="The Broad Institute Genome Sequencing Center for Infectious Disease"/>
            <person name="Wu L."/>
            <person name="Ma J."/>
        </authorList>
    </citation>
    <scope>NUCLEOTIDE SEQUENCE [LARGE SCALE GENOMIC DNA]</scope>
    <source>
        <strain evidence="2">JCM 17839</strain>
    </source>
</reference>
<keyword evidence="2" id="KW-1185">Reference proteome</keyword>
<name>A0ABP8PEP9_9MICO</name>
<comment type="caution">
    <text evidence="1">The sequence shown here is derived from an EMBL/GenBank/DDBJ whole genome shotgun (WGS) entry which is preliminary data.</text>
</comment>
<protein>
    <submittedName>
        <fullName evidence="1">Uncharacterized protein</fullName>
    </submittedName>
</protein>
<organism evidence="1 2">
    <name type="scientific">Microbacterium panaciterrae</name>
    <dbReference type="NCBI Taxonomy" id="985759"/>
    <lineage>
        <taxon>Bacteria</taxon>
        <taxon>Bacillati</taxon>
        <taxon>Actinomycetota</taxon>
        <taxon>Actinomycetes</taxon>
        <taxon>Micrococcales</taxon>
        <taxon>Microbacteriaceae</taxon>
        <taxon>Microbacterium</taxon>
    </lineage>
</organism>
<dbReference type="RefSeq" id="WP_345186966.1">
    <property type="nucleotide sequence ID" value="NZ_BAABGP010000015.1"/>
</dbReference>
<evidence type="ECO:0000313" key="1">
    <source>
        <dbReference type="EMBL" id="GAA4486392.1"/>
    </source>
</evidence>
<accession>A0ABP8PEP9</accession>
<dbReference type="Proteomes" id="UP001500731">
    <property type="component" value="Unassembled WGS sequence"/>
</dbReference>
<gene>
    <name evidence="1" type="ORF">GCM10023171_22250</name>
</gene>